<dbReference type="OrthoDB" id="9993042at2"/>
<dbReference type="EMBL" id="BHYM01000061">
    <property type="protein sequence ID" value="GCE42762.1"/>
    <property type="molecule type" value="Genomic_DNA"/>
</dbReference>
<name>A0A402CGL1_RHOWR</name>
<gene>
    <name evidence="1" type="ORF">Rhow_006891</name>
</gene>
<dbReference type="AlphaFoldDB" id="A0A402CGL1"/>
<protein>
    <submittedName>
        <fullName evidence="1">Uncharacterized protein</fullName>
    </submittedName>
</protein>
<evidence type="ECO:0000313" key="2">
    <source>
        <dbReference type="Proteomes" id="UP000287519"/>
    </source>
</evidence>
<comment type="caution">
    <text evidence="1">The sequence shown here is derived from an EMBL/GenBank/DDBJ whole genome shotgun (WGS) entry which is preliminary data.</text>
</comment>
<organism evidence="1 2">
    <name type="scientific">Rhodococcus wratislaviensis</name>
    <name type="common">Tsukamurella wratislaviensis</name>
    <dbReference type="NCBI Taxonomy" id="44752"/>
    <lineage>
        <taxon>Bacteria</taxon>
        <taxon>Bacillati</taxon>
        <taxon>Actinomycetota</taxon>
        <taxon>Actinomycetes</taxon>
        <taxon>Mycobacteriales</taxon>
        <taxon>Nocardiaceae</taxon>
        <taxon>Rhodococcus</taxon>
    </lineage>
</organism>
<proteinExistence type="predicted"/>
<dbReference type="RefSeq" id="WP_124394632.1">
    <property type="nucleotide sequence ID" value="NZ_BHYM01000061.1"/>
</dbReference>
<accession>A0A402CGL1</accession>
<sequence>MTTQYMKVSRIANWTSTLDVKLPKSLDDALAAYDALRYVETGHEPVIDPSKLKAAGVAAEVERVAKELSVNAQLEEAQRRVAGRLESRIIHEAAAAVPSVLGQLTERFDAEAARYVDAAVKLPLDLTSESVVETRDAEVLKALGIATEAAGFIEKVDNWLESLGELPGFGSSYEPVLRVTAPSDHASMWALKEAHQARHTADTLLQSVGPVYFCAARNGVAFKMLTPDEANDLLRDLEATKPETPAQKFLGTGRR</sequence>
<evidence type="ECO:0000313" key="1">
    <source>
        <dbReference type="EMBL" id="GCE42762.1"/>
    </source>
</evidence>
<keyword evidence="2" id="KW-1185">Reference proteome</keyword>
<dbReference type="Proteomes" id="UP000287519">
    <property type="component" value="Unassembled WGS sequence"/>
</dbReference>
<reference evidence="1 2" key="1">
    <citation type="submission" date="2018-11" db="EMBL/GenBank/DDBJ databases">
        <title>Microbial catabolism of amino acid.</title>
        <authorList>
            <person name="Hibi M."/>
            <person name="Ogawa J."/>
        </authorList>
    </citation>
    <scope>NUCLEOTIDE SEQUENCE [LARGE SCALE GENOMIC DNA]</scope>
    <source>
        <strain evidence="1 2">C31-06</strain>
    </source>
</reference>